<protein>
    <submittedName>
        <fullName evidence="1">Uncharacterized protein</fullName>
    </submittedName>
</protein>
<dbReference type="Proteomes" id="UP001239111">
    <property type="component" value="Chromosome 4"/>
</dbReference>
<gene>
    <name evidence="1" type="ORF">QAD02_007323</name>
</gene>
<accession>A0ACC2N3N4</accession>
<organism evidence="1 2">
    <name type="scientific">Eretmocerus hayati</name>
    <dbReference type="NCBI Taxonomy" id="131215"/>
    <lineage>
        <taxon>Eukaryota</taxon>
        <taxon>Metazoa</taxon>
        <taxon>Ecdysozoa</taxon>
        <taxon>Arthropoda</taxon>
        <taxon>Hexapoda</taxon>
        <taxon>Insecta</taxon>
        <taxon>Pterygota</taxon>
        <taxon>Neoptera</taxon>
        <taxon>Endopterygota</taxon>
        <taxon>Hymenoptera</taxon>
        <taxon>Apocrita</taxon>
        <taxon>Proctotrupomorpha</taxon>
        <taxon>Chalcidoidea</taxon>
        <taxon>Aphelinidae</taxon>
        <taxon>Aphelininae</taxon>
        <taxon>Eretmocerus</taxon>
    </lineage>
</organism>
<keyword evidence="2" id="KW-1185">Reference proteome</keyword>
<evidence type="ECO:0000313" key="2">
    <source>
        <dbReference type="Proteomes" id="UP001239111"/>
    </source>
</evidence>
<name>A0ACC2N3N4_9HYME</name>
<reference evidence="1" key="1">
    <citation type="submission" date="2023-04" db="EMBL/GenBank/DDBJ databases">
        <title>A chromosome-level genome assembly of the parasitoid wasp Eretmocerus hayati.</title>
        <authorList>
            <person name="Zhong Y."/>
            <person name="Liu S."/>
            <person name="Liu Y."/>
        </authorList>
    </citation>
    <scope>NUCLEOTIDE SEQUENCE</scope>
    <source>
        <strain evidence="1">ZJU_SS_LIU_2023</strain>
    </source>
</reference>
<dbReference type="EMBL" id="CM056744">
    <property type="protein sequence ID" value="KAJ8665661.1"/>
    <property type="molecule type" value="Genomic_DNA"/>
</dbReference>
<evidence type="ECO:0000313" key="1">
    <source>
        <dbReference type="EMBL" id="KAJ8665661.1"/>
    </source>
</evidence>
<sequence>MDDDFRGRYLNWQGMSVMKLAADQACEDRIRQEQPQANELSRFSSYQNNLGEYITLATDQQNSHSPSAQTFNTPISHDSNSIRSNIDYKPYIYEMIPSQTPDGYEAERRGADELDESFQDVRMTMNHVDVHLVEPKTVRLVSEMQCIENRLESAKRFWEDATQQRLRNLRSREDESQQLRLRLAKLGSITSPLITNDVDRFEQSSQAQTVEIPHPLHIQVDTSINTQLQQSHAPHPLEQHKIEIEQQIAELDGLIPERVKILHFCEGFLLVTDLMTRISGPKIISTLFHNLVLPLNLPHP</sequence>
<proteinExistence type="predicted"/>
<comment type="caution">
    <text evidence="1">The sequence shown here is derived from an EMBL/GenBank/DDBJ whole genome shotgun (WGS) entry which is preliminary data.</text>
</comment>